<keyword evidence="5" id="KW-0472">Membrane</keyword>
<dbReference type="InterPro" id="IPR050393">
    <property type="entry name" value="MFP_Efflux_Pump"/>
</dbReference>
<dbReference type="SUPFAM" id="SSF111369">
    <property type="entry name" value="HlyD-like secretion proteins"/>
    <property type="match status" value="1"/>
</dbReference>
<dbReference type="GO" id="GO:0022857">
    <property type="term" value="F:transmembrane transporter activity"/>
    <property type="evidence" value="ECO:0007669"/>
    <property type="project" value="InterPro"/>
</dbReference>
<evidence type="ECO:0000256" key="1">
    <source>
        <dbReference type="ARBA" id="ARBA00009477"/>
    </source>
</evidence>
<proteinExistence type="inferred from homology"/>
<organism evidence="8 9">
    <name type="scientific">Pseudomonas brassicacearum</name>
    <dbReference type="NCBI Taxonomy" id="930166"/>
    <lineage>
        <taxon>Bacteria</taxon>
        <taxon>Pseudomonadati</taxon>
        <taxon>Pseudomonadota</taxon>
        <taxon>Gammaproteobacteria</taxon>
        <taxon>Pseudomonadales</taxon>
        <taxon>Pseudomonadaceae</taxon>
        <taxon>Pseudomonas</taxon>
    </lineage>
</organism>
<evidence type="ECO:0000313" key="8">
    <source>
        <dbReference type="EMBL" id="NUT81011.1"/>
    </source>
</evidence>
<comment type="caution">
    <text evidence="8">The sequence shown here is derived from an EMBL/GenBank/DDBJ whole genome shotgun (WGS) entry which is preliminary data.</text>
</comment>
<keyword evidence="2" id="KW-0812">Transmembrane</keyword>
<evidence type="ECO:0000256" key="5">
    <source>
        <dbReference type="ARBA" id="ARBA00023136"/>
    </source>
</evidence>
<dbReference type="Proteomes" id="UP000562723">
    <property type="component" value="Unassembled WGS sequence"/>
</dbReference>
<evidence type="ECO:0000259" key="7">
    <source>
        <dbReference type="Pfam" id="PF25963"/>
    </source>
</evidence>
<protein>
    <submittedName>
        <fullName evidence="8">Efflux RND transporter periplasmic adaptor subunit</fullName>
    </submittedName>
</protein>
<evidence type="ECO:0000259" key="6">
    <source>
        <dbReference type="Pfam" id="PF25917"/>
    </source>
</evidence>
<dbReference type="Gene3D" id="2.40.30.170">
    <property type="match status" value="1"/>
</dbReference>
<sequence length="288" mass="31113">MKPVLSLLSRYALTLCLVAGATLIALGAWNHHERTPWTRDGRVSADVVQIAPEVSGTVSAVPIVDNQYVHRGDILYVIDPQRYRLALASAEADVEAKRQDRLVRQAAARRRGQLRDIVSQEDIQKTGGAAAVAGATYQAALAALDLAKLNLARSTIRSPVDGYVTNLRLRPGDYATAGSTTVAILDAASFWITGYFEETKIRQIRVGNPAQIMLMGFDQPVSGHVESIGRGIENSNDSPGHLGLPNVAATFTWVRLAQRIPVRIHIDRVPPGVELVAGMTASVEIIPL</sequence>
<dbReference type="GO" id="GO:0016020">
    <property type="term" value="C:membrane"/>
    <property type="evidence" value="ECO:0007669"/>
    <property type="project" value="InterPro"/>
</dbReference>
<dbReference type="InterPro" id="IPR058634">
    <property type="entry name" value="AaeA-lik-b-barrel"/>
</dbReference>
<keyword evidence="3" id="KW-1133">Transmembrane helix</keyword>
<feature type="domain" description="p-hydroxybenzoic acid efflux pump subunit AaeA-like beta-barrel" evidence="7">
    <location>
        <begin position="189"/>
        <end position="285"/>
    </location>
</feature>
<evidence type="ECO:0000256" key="3">
    <source>
        <dbReference type="ARBA" id="ARBA00022989"/>
    </source>
</evidence>
<dbReference type="InterPro" id="IPR058625">
    <property type="entry name" value="MdtA-like_BSH"/>
</dbReference>
<gene>
    <name evidence="8" type="ORF">HNO85_08665</name>
</gene>
<evidence type="ECO:0000256" key="4">
    <source>
        <dbReference type="ARBA" id="ARBA00023054"/>
    </source>
</evidence>
<evidence type="ECO:0000256" key="2">
    <source>
        <dbReference type="ARBA" id="ARBA00022692"/>
    </source>
</evidence>
<feature type="domain" description="Multidrug resistance protein MdtA-like barrel-sandwich hybrid" evidence="6">
    <location>
        <begin position="47"/>
        <end position="185"/>
    </location>
</feature>
<accession>A0AAJ3FV33</accession>
<dbReference type="PANTHER" id="PTHR30367:SF12">
    <property type="entry name" value="P-HYDROXYBENZOIC ACID EFFLUX PUMP SUBUNIT AAEA"/>
    <property type="match status" value="1"/>
</dbReference>
<dbReference type="Pfam" id="PF25963">
    <property type="entry name" value="Beta-barrel_AAEA"/>
    <property type="match status" value="1"/>
</dbReference>
<dbReference type="AlphaFoldDB" id="A0AAJ3FV33"/>
<keyword evidence="4" id="KW-0175">Coiled coil</keyword>
<dbReference type="RefSeq" id="WP_058542105.1">
    <property type="nucleotide sequence ID" value="NZ_CP045701.2"/>
</dbReference>
<dbReference type="Gene3D" id="2.40.50.100">
    <property type="match status" value="1"/>
</dbReference>
<evidence type="ECO:0000313" key="9">
    <source>
        <dbReference type="Proteomes" id="UP000562723"/>
    </source>
</evidence>
<dbReference type="PANTHER" id="PTHR30367">
    <property type="entry name" value="P-HYDROXYBENZOIC ACID EFFLUX PUMP SUBUNIT AAEA-RELATED"/>
    <property type="match status" value="1"/>
</dbReference>
<name>A0AAJ3FV33_9PSED</name>
<dbReference type="Pfam" id="PF25917">
    <property type="entry name" value="BSH_RND"/>
    <property type="match status" value="1"/>
</dbReference>
<dbReference type="EMBL" id="JABFMS010000010">
    <property type="protein sequence ID" value="NUT81011.1"/>
    <property type="molecule type" value="Genomic_DNA"/>
</dbReference>
<dbReference type="NCBIfam" id="TIGR01730">
    <property type="entry name" value="RND_mfp"/>
    <property type="match status" value="1"/>
</dbReference>
<reference evidence="8 9" key="1">
    <citation type="journal article" date="2020" name="Front. Plant Sci.">
        <title>Isolation of Rhizosphere Bacteria That Improve Quality and Water Stress Tolerance in Greenhouse Ornamentals.</title>
        <authorList>
            <person name="Nordstedt N.P."/>
            <person name="Jones M.L."/>
        </authorList>
    </citation>
    <scope>NUCLEOTIDE SEQUENCE [LARGE SCALE GENOMIC DNA]</scope>
    <source>
        <strain evidence="8 9">C2F7</strain>
    </source>
</reference>
<comment type="similarity">
    <text evidence="1">Belongs to the membrane fusion protein (MFP) (TC 8.A.1) family.</text>
</comment>
<dbReference type="InterPro" id="IPR006143">
    <property type="entry name" value="RND_pump_MFP"/>
</dbReference>